<dbReference type="PANTHER" id="PTHR24271:SF52">
    <property type="entry name" value="GRANZYME K"/>
    <property type="match status" value="1"/>
</dbReference>
<protein>
    <recommendedName>
        <fullName evidence="2">Peptidase S1 domain-containing protein</fullName>
    </recommendedName>
</protein>
<dbReference type="AlphaFoldDB" id="A0A3B3TML4"/>
<accession>A0A3B3TML4</accession>
<dbReference type="SUPFAM" id="SSF50494">
    <property type="entry name" value="Trypsin-like serine proteases"/>
    <property type="match status" value="1"/>
</dbReference>
<sequence length="68" mass="7857">LKYIIINGNEVKPHSLPFMALLESHELVCGGTLIDSKWVLTAAHCEGTQNRFYCVLYKFRFILHYSKV</sequence>
<name>A0A3B3TML4_9TELE</name>
<reference evidence="3" key="2">
    <citation type="submission" date="2025-09" db="UniProtKB">
        <authorList>
            <consortium name="Ensembl"/>
        </authorList>
    </citation>
    <scope>IDENTIFICATION</scope>
</reference>
<keyword evidence="4" id="KW-1185">Reference proteome</keyword>
<dbReference type="InterPro" id="IPR001254">
    <property type="entry name" value="Trypsin_dom"/>
</dbReference>
<organism evidence="3 4">
    <name type="scientific">Poecilia latipinna</name>
    <name type="common">sailfin molly</name>
    <dbReference type="NCBI Taxonomy" id="48699"/>
    <lineage>
        <taxon>Eukaryota</taxon>
        <taxon>Metazoa</taxon>
        <taxon>Chordata</taxon>
        <taxon>Craniata</taxon>
        <taxon>Vertebrata</taxon>
        <taxon>Euteleostomi</taxon>
        <taxon>Actinopterygii</taxon>
        <taxon>Neopterygii</taxon>
        <taxon>Teleostei</taxon>
        <taxon>Neoteleostei</taxon>
        <taxon>Acanthomorphata</taxon>
        <taxon>Ovalentaria</taxon>
        <taxon>Atherinomorphae</taxon>
        <taxon>Cyprinodontiformes</taxon>
        <taxon>Poeciliidae</taxon>
        <taxon>Poeciliinae</taxon>
        <taxon>Poecilia</taxon>
    </lineage>
</organism>
<evidence type="ECO:0000256" key="1">
    <source>
        <dbReference type="ARBA" id="ARBA00023157"/>
    </source>
</evidence>
<evidence type="ECO:0000313" key="4">
    <source>
        <dbReference type="Proteomes" id="UP000261500"/>
    </source>
</evidence>
<dbReference type="STRING" id="48699.ENSPLAP00000001536"/>
<evidence type="ECO:0000259" key="2">
    <source>
        <dbReference type="Pfam" id="PF00089"/>
    </source>
</evidence>
<dbReference type="InterPro" id="IPR009003">
    <property type="entry name" value="Peptidase_S1_PA"/>
</dbReference>
<dbReference type="PROSITE" id="PS00134">
    <property type="entry name" value="TRYPSIN_HIS"/>
    <property type="match status" value="1"/>
</dbReference>
<dbReference type="InterPro" id="IPR018114">
    <property type="entry name" value="TRYPSIN_HIS"/>
</dbReference>
<feature type="domain" description="Peptidase S1" evidence="2">
    <location>
        <begin position="5"/>
        <end position="48"/>
    </location>
</feature>
<reference evidence="3" key="1">
    <citation type="submission" date="2025-08" db="UniProtKB">
        <authorList>
            <consortium name="Ensembl"/>
        </authorList>
    </citation>
    <scope>IDENTIFICATION</scope>
</reference>
<dbReference type="GO" id="GO:0006508">
    <property type="term" value="P:proteolysis"/>
    <property type="evidence" value="ECO:0007669"/>
    <property type="project" value="InterPro"/>
</dbReference>
<dbReference type="Proteomes" id="UP000261500">
    <property type="component" value="Unplaced"/>
</dbReference>
<dbReference type="Gene3D" id="2.40.10.10">
    <property type="entry name" value="Trypsin-like serine proteases"/>
    <property type="match status" value="1"/>
</dbReference>
<dbReference type="InterPro" id="IPR043504">
    <property type="entry name" value="Peptidase_S1_PA_chymotrypsin"/>
</dbReference>
<evidence type="ECO:0000313" key="3">
    <source>
        <dbReference type="Ensembl" id="ENSPLAP00000001536.1"/>
    </source>
</evidence>
<keyword evidence="1" id="KW-1015">Disulfide bond</keyword>
<dbReference type="Ensembl" id="ENSPLAT00000014573.1">
    <property type="protein sequence ID" value="ENSPLAP00000001536.1"/>
    <property type="gene ID" value="ENSPLAG00000002613.1"/>
</dbReference>
<proteinExistence type="predicted"/>
<dbReference type="GeneTree" id="ENSGT00940000177226"/>
<dbReference type="PANTHER" id="PTHR24271">
    <property type="entry name" value="KALLIKREIN-RELATED"/>
    <property type="match status" value="1"/>
</dbReference>
<dbReference type="GO" id="GO:0004252">
    <property type="term" value="F:serine-type endopeptidase activity"/>
    <property type="evidence" value="ECO:0007669"/>
    <property type="project" value="InterPro"/>
</dbReference>
<dbReference type="Pfam" id="PF00089">
    <property type="entry name" value="Trypsin"/>
    <property type="match status" value="1"/>
</dbReference>